<dbReference type="RefSeq" id="XP_009498154.1">
    <property type="nucleotide sequence ID" value="XM_009499879.1"/>
</dbReference>
<dbReference type="Pfam" id="PF00069">
    <property type="entry name" value="Pkinase"/>
    <property type="match status" value="1"/>
</dbReference>
<organism evidence="7">
    <name type="scientific">Fonticula alba</name>
    <name type="common">Slime mold</name>
    <dbReference type="NCBI Taxonomy" id="691883"/>
    <lineage>
        <taxon>Eukaryota</taxon>
        <taxon>Rotosphaerida</taxon>
        <taxon>Fonticulaceae</taxon>
        <taxon>Fonticula</taxon>
    </lineage>
</organism>
<evidence type="ECO:0000313" key="8">
    <source>
        <dbReference type="Proteomes" id="UP000030693"/>
    </source>
</evidence>
<dbReference type="EMBL" id="KB932219">
    <property type="protein sequence ID" value="KCV67427.1"/>
    <property type="molecule type" value="Genomic_DNA"/>
</dbReference>
<dbReference type="PANTHER" id="PTHR44329">
    <property type="entry name" value="SERINE/THREONINE-PROTEIN KINASE TNNI3K-RELATED"/>
    <property type="match status" value="1"/>
</dbReference>
<evidence type="ECO:0000256" key="3">
    <source>
        <dbReference type="ARBA" id="ARBA00022777"/>
    </source>
</evidence>
<dbReference type="AlphaFoldDB" id="A0A058Z1P1"/>
<keyword evidence="3 7" id="KW-0418">Kinase</keyword>
<feature type="domain" description="Protein kinase" evidence="6">
    <location>
        <begin position="1"/>
        <end position="245"/>
    </location>
</feature>
<dbReference type="InterPro" id="IPR008271">
    <property type="entry name" value="Ser/Thr_kinase_AS"/>
</dbReference>
<dbReference type="OrthoDB" id="10252171at2759"/>
<dbReference type="PROSITE" id="PS50011">
    <property type="entry name" value="PROTEIN_KINASE_DOM"/>
    <property type="match status" value="1"/>
</dbReference>
<protein>
    <submittedName>
        <fullName evidence="7">Serine/threonine protein kinase</fullName>
    </submittedName>
</protein>
<proteinExistence type="predicted"/>
<dbReference type="PROSITE" id="PS00108">
    <property type="entry name" value="PROTEIN_KINASE_ST"/>
    <property type="match status" value="1"/>
</dbReference>
<keyword evidence="4" id="KW-0067">ATP-binding</keyword>
<dbReference type="GO" id="GO:0005524">
    <property type="term" value="F:ATP binding"/>
    <property type="evidence" value="ECO:0007669"/>
    <property type="project" value="UniProtKB-KW"/>
</dbReference>
<keyword evidence="2" id="KW-0547">Nucleotide-binding</keyword>
<sequence length="281" mass="29966">MPPGTTPMATDFRPVARLLRDHAHIVRIYGYGDQPPAMVMERPQADLGTLLQSDIALSLHTRLDVCQQWASGLEAMHANGVAHCDLKPANVLVSQSPDGASWRVALGDLGTSRNLNPDRASALVAGAPELNAMTARYAAPEVIAAFRRKRPLDTGALLPAGVYSAALLLWECLSRTAPWQGCSFEQITESVVRGDRPDVQAAAAPIAQASAPLAQTLLDVLPRLWCPEPRGRPPAASLRQQVATLAAMLPAGGWRPLFMHAPSPMPDPGERARRGAGGKGH</sequence>
<dbReference type="SMART" id="SM00220">
    <property type="entry name" value="S_TKc"/>
    <property type="match status" value="1"/>
</dbReference>
<evidence type="ECO:0000259" key="6">
    <source>
        <dbReference type="PROSITE" id="PS50011"/>
    </source>
</evidence>
<reference evidence="7" key="1">
    <citation type="submission" date="2013-04" db="EMBL/GenBank/DDBJ databases">
        <title>The Genome Sequence of Fonticula alba ATCC 38817.</title>
        <authorList>
            <consortium name="The Broad Institute Genomics Platform"/>
            <person name="Russ C."/>
            <person name="Cuomo C."/>
            <person name="Burger G."/>
            <person name="Gray M.W."/>
            <person name="Holland P.W.H."/>
            <person name="King N."/>
            <person name="Lang F.B.F."/>
            <person name="Roger A.J."/>
            <person name="Ruiz-Trillo I."/>
            <person name="Brown M."/>
            <person name="Walker B."/>
            <person name="Young S."/>
            <person name="Zeng Q."/>
            <person name="Gargeya S."/>
            <person name="Fitzgerald M."/>
            <person name="Haas B."/>
            <person name="Abouelleil A."/>
            <person name="Allen A.W."/>
            <person name="Alvarado L."/>
            <person name="Arachchi H.M."/>
            <person name="Berlin A.M."/>
            <person name="Chapman S.B."/>
            <person name="Gainer-Dewar J."/>
            <person name="Goldberg J."/>
            <person name="Griggs A."/>
            <person name="Gujja S."/>
            <person name="Hansen M."/>
            <person name="Howarth C."/>
            <person name="Imamovic A."/>
            <person name="Ireland A."/>
            <person name="Larimer J."/>
            <person name="McCowan C."/>
            <person name="Murphy C."/>
            <person name="Pearson M."/>
            <person name="Poon T.W."/>
            <person name="Priest M."/>
            <person name="Roberts A."/>
            <person name="Saif S."/>
            <person name="Shea T."/>
            <person name="Sisk P."/>
            <person name="Sykes S."/>
            <person name="Wortman J."/>
            <person name="Nusbaum C."/>
            <person name="Birren B."/>
        </authorList>
    </citation>
    <scope>NUCLEOTIDE SEQUENCE [LARGE SCALE GENOMIC DNA]</scope>
    <source>
        <strain evidence="7">ATCC 38817</strain>
    </source>
</reference>
<dbReference type="InterPro" id="IPR011009">
    <property type="entry name" value="Kinase-like_dom_sf"/>
</dbReference>
<dbReference type="Proteomes" id="UP000030693">
    <property type="component" value="Unassembled WGS sequence"/>
</dbReference>
<dbReference type="InterPro" id="IPR051681">
    <property type="entry name" value="Ser/Thr_Kinases-Pseudokinases"/>
</dbReference>
<feature type="region of interest" description="Disordered" evidence="5">
    <location>
        <begin position="260"/>
        <end position="281"/>
    </location>
</feature>
<dbReference type="SUPFAM" id="SSF56112">
    <property type="entry name" value="Protein kinase-like (PK-like)"/>
    <property type="match status" value="1"/>
</dbReference>
<dbReference type="InterPro" id="IPR000719">
    <property type="entry name" value="Prot_kinase_dom"/>
</dbReference>
<dbReference type="eggNOG" id="KOG0192">
    <property type="taxonomic scope" value="Eukaryota"/>
</dbReference>
<dbReference type="GeneID" id="20530844"/>
<evidence type="ECO:0000256" key="5">
    <source>
        <dbReference type="SAM" id="MobiDB-lite"/>
    </source>
</evidence>
<keyword evidence="7" id="KW-0723">Serine/threonine-protein kinase</keyword>
<evidence type="ECO:0000256" key="4">
    <source>
        <dbReference type="ARBA" id="ARBA00022840"/>
    </source>
</evidence>
<gene>
    <name evidence="7" type="ORF">H696_06119</name>
</gene>
<dbReference type="Gene3D" id="1.10.510.10">
    <property type="entry name" value="Transferase(Phosphotransferase) domain 1"/>
    <property type="match status" value="1"/>
</dbReference>
<accession>A0A058Z1P1</accession>
<keyword evidence="8" id="KW-1185">Reference proteome</keyword>
<dbReference type="GO" id="GO:0004674">
    <property type="term" value="F:protein serine/threonine kinase activity"/>
    <property type="evidence" value="ECO:0007669"/>
    <property type="project" value="UniProtKB-KW"/>
</dbReference>
<dbReference type="PANTHER" id="PTHR44329:SF288">
    <property type="entry name" value="MITOGEN-ACTIVATED PROTEIN KINASE KINASE KINASE 20"/>
    <property type="match status" value="1"/>
</dbReference>
<name>A0A058Z1P1_FONAL</name>
<dbReference type="OMA" id="ELEAMYC"/>
<dbReference type="STRING" id="691883.A0A058Z1P1"/>
<evidence type="ECO:0000313" key="7">
    <source>
        <dbReference type="EMBL" id="KCV67427.1"/>
    </source>
</evidence>
<evidence type="ECO:0000256" key="2">
    <source>
        <dbReference type="ARBA" id="ARBA00022741"/>
    </source>
</evidence>
<keyword evidence="1" id="KW-0808">Transferase</keyword>
<evidence type="ECO:0000256" key="1">
    <source>
        <dbReference type="ARBA" id="ARBA00022679"/>
    </source>
</evidence>